<dbReference type="InterPro" id="IPR007111">
    <property type="entry name" value="NACHT_NTPase"/>
</dbReference>
<dbReference type="PANTHER" id="PTHR46312">
    <property type="entry name" value="NACHT DOMAIN-CONTAINING PROTEIN"/>
    <property type="match status" value="1"/>
</dbReference>
<evidence type="ECO:0000313" key="3">
    <source>
        <dbReference type="Proteomes" id="UP001321700"/>
    </source>
</evidence>
<dbReference type="RefSeq" id="WP_313873643.1">
    <property type="nucleotide sequence ID" value="NZ_JAVBIK010000001.1"/>
</dbReference>
<dbReference type="PANTHER" id="PTHR46312:SF2">
    <property type="entry name" value="NUCLEOTIDE-BINDING OLIGOMERIZATION DOMAIN-CONTAINING PROTEIN 2-LIKE"/>
    <property type="match status" value="1"/>
</dbReference>
<dbReference type="Pfam" id="PF05729">
    <property type="entry name" value="NACHT"/>
    <property type="match status" value="1"/>
</dbReference>
<feature type="domain" description="NACHT" evidence="1">
    <location>
        <begin position="98"/>
        <end position="216"/>
    </location>
</feature>
<dbReference type="Proteomes" id="UP001321700">
    <property type="component" value="Unassembled WGS sequence"/>
</dbReference>
<dbReference type="Gene3D" id="3.40.50.300">
    <property type="entry name" value="P-loop containing nucleotide triphosphate hydrolases"/>
    <property type="match status" value="1"/>
</dbReference>
<reference evidence="2 3" key="1">
    <citation type="submission" date="2023-08" db="EMBL/GenBank/DDBJ databases">
        <title>Rhodoferax potami sp. nov. and Rhodoferax mekongensis sp. nov., isolated from the Mekong River in Thailand.</title>
        <authorList>
            <person name="Kitikhun S."/>
            <person name="Charoenyingcharoen P."/>
            <person name="Siriarchawattana P."/>
            <person name="Likhitrattanapisal S."/>
            <person name="Nilsakha T."/>
            <person name="Chanpet A."/>
            <person name="Rattanawaree P."/>
            <person name="Ingsriswang S."/>
        </authorList>
    </citation>
    <scope>NUCLEOTIDE SEQUENCE [LARGE SCALE GENOMIC DNA]</scope>
    <source>
        <strain evidence="2 3">TBRC 17660</strain>
    </source>
</reference>
<dbReference type="SUPFAM" id="SSF52540">
    <property type="entry name" value="P-loop containing nucleoside triphosphate hydrolases"/>
    <property type="match status" value="1"/>
</dbReference>
<dbReference type="EMBL" id="JAVBIK010000001">
    <property type="protein sequence ID" value="MDT7517843.1"/>
    <property type="molecule type" value="Genomic_DNA"/>
</dbReference>
<gene>
    <name evidence="2" type="ORF">RAE19_03665</name>
</gene>
<evidence type="ECO:0000259" key="1">
    <source>
        <dbReference type="PROSITE" id="PS50837"/>
    </source>
</evidence>
<evidence type="ECO:0000313" key="2">
    <source>
        <dbReference type="EMBL" id="MDT7517843.1"/>
    </source>
</evidence>
<proteinExistence type="predicted"/>
<organism evidence="2 3">
    <name type="scientific">Rhodoferax potami</name>
    <dbReference type="NCBI Taxonomy" id="3068338"/>
    <lineage>
        <taxon>Bacteria</taxon>
        <taxon>Pseudomonadati</taxon>
        <taxon>Pseudomonadota</taxon>
        <taxon>Betaproteobacteria</taxon>
        <taxon>Burkholderiales</taxon>
        <taxon>Comamonadaceae</taxon>
        <taxon>Rhodoferax</taxon>
    </lineage>
</organism>
<dbReference type="PROSITE" id="PS50837">
    <property type="entry name" value="NACHT"/>
    <property type="match status" value="1"/>
</dbReference>
<keyword evidence="3" id="KW-1185">Reference proteome</keyword>
<dbReference type="InterPro" id="IPR027417">
    <property type="entry name" value="P-loop_NTPase"/>
</dbReference>
<sequence length="604" mass="67982">MQIDPETALAAFETLKSTLGIIADKAKPKVKEQLLKWKAPDLAEKLQENIRQIGKITTIASREASTIDEIYYPSRIKLGKSGSRVIAFASELVTGNSRVTLIIGTAGQGKSVFLRYLCLRDLDVQGNLPLFVELRKIDENKTLNSLLHEHLVSLGIGEEDPEEVLKALLKSGKAKIFLDGYDEISREYSLRTKAEITRLIRNYDKVNILITSRPGAISQHLGDSFEIHQCEVAPISPNEHDEFFQRIGVPLETKQRLLGAIGRSRAEIKILLSTPLMLTLLVKTCGAQQDLPDTLPEFYDSLFNVLASTHDGTKPGYVRQKATELGNTDLEMLFCAFSFASKELFKKNSLSQRQLEESFTNATRISDVRCSIEGFKTDVTETICLMVRDGLDTAFIHKSIQEYYAARFIHTLEDKEKAREILESIGTGSIFEWSSELQFLEDFKDKSFENVIGIPHAASLLDELCLKKKQRTVSGQKLIRFLRGFDISIGRSKETKEIRTASWSYHHKSSPTNRYYAELMSAIVHEVMSSASKSSRVDSMSDTLEIIKLADLLKSDLRLAQNAVLAVQRYCEKLERRMNAMKDRQIRKSAGLIALLSRPTMSTS</sequence>
<accession>A0ABU3KKF2</accession>
<name>A0ABU3KKF2_9BURK</name>
<protein>
    <submittedName>
        <fullName evidence="2">NACHT domain-containing protein</fullName>
    </submittedName>
</protein>
<comment type="caution">
    <text evidence="2">The sequence shown here is derived from an EMBL/GenBank/DDBJ whole genome shotgun (WGS) entry which is preliminary data.</text>
</comment>